<evidence type="ECO:0000256" key="1">
    <source>
        <dbReference type="ARBA" id="ARBA00006484"/>
    </source>
</evidence>
<evidence type="ECO:0000256" key="2">
    <source>
        <dbReference type="ARBA" id="ARBA00023002"/>
    </source>
</evidence>
<reference evidence="4" key="1">
    <citation type="journal article" date="2019" name="Int. J. Syst. Evol. Microbiol.">
        <title>The Global Catalogue of Microorganisms (GCM) 10K type strain sequencing project: providing services to taxonomists for standard genome sequencing and annotation.</title>
        <authorList>
            <consortium name="The Broad Institute Genomics Platform"/>
            <consortium name="The Broad Institute Genome Sequencing Center for Infectious Disease"/>
            <person name="Wu L."/>
            <person name="Ma J."/>
        </authorList>
    </citation>
    <scope>NUCLEOTIDE SEQUENCE [LARGE SCALE GENOMIC DNA]</scope>
    <source>
        <strain evidence="4">JCM 16898</strain>
    </source>
</reference>
<dbReference type="PRINTS" id="PR00080">
    <property type="entry name" value="SDRFAMILY"/>
</dbReference>
<protein>
    <submittedName>
        <fullName evidence="3">SDR family oxidoreductase</fullName>
    </submittedName>
</protein>
<evidence type="ECO:0000313" key="4">
    <source>
        <dbReference type="Proteomes" id="UP001500689"/>
    </source>
</evidence>
<dbReference type="RefSeq" id="WP_344854192.1">
    <property type="nucleotide sequence ID" value="NZ_BAAAZN010000001.1"/>
</dbReference>
<gene>
    <name evidence="3" type="ORF">GCM10022222_00950</name>
</gene>
<dbReference type="PANTHER" id="PTHR42760">
    <property type="entry name" value="SHORT-CHAIN DEHYDROGENASES/REDUCTASES FAMILY MEMBER"/>
    <property type="match status" value="1"/>
</dbReference>
<dbReference type="Gene3D" id="3.40.50.720">
    <property type="entry name" value="NAD(P)-binding Rossmann-like Domain"/>
    <property type="match status" value="1"/>
</dbReference>
<organism evidence="3 4">
    <name type="scientific">Amycolatopsis ultiminotia</name>
    <dbReference type="NCBI Taxonomy" id="543629"/>
    <lineage>
        <taxon>Bacteria</taxon>
        <taxon>Bacillati</taxon>
        <taxon>Actinomycetota</taxon>
        <taxon>Actinomycetes</taxon>
        <taxon>Pseudonocardiales</taxon>
        <taxon>Pseudonocardiaceae</taxon>
        <taxon>Amycolatopsis</taxon>
    </lineage>
</organism>
<dbReference type="EMBL" id="BAAAZN010000001">
    <property type="protein sequence ID" value="GAA3522879.1"/>
    <property type="molecule type" value="Genomic_DNA"/>
</dbReference>
<dbReference type="InterPro" id="IPR036291">
    <property type="entry name" value="NAD(P)-bd_dom_sf"/>
</dbReference>
<proteinExistence type="inferred from homology"/>
<dbReference type="PANTHER" id="PTHR42760:SF115">
    <property type="entry name" value="3-OXOACYL-[ACYL-CARRIER-PROTEIN] REDUCTASE FABG"/>
    <property type="match status" value="1"/>
</dbReference>
<keyword evidence="2" id="KW-0560">Oxidoreductase</keyword>
<dbReference type="PROSITE" id="PS00061">
    <property type="entry name" value="ADH_SHORT"/>
    <property type="match status" value="1"/>
</dbReference>
<keyword evidence="4" id="KW-1185">Reference proteome</keyword>
<dbReference type="InterPro" id="IPR020904">
    <property type="entry name" value="Sc_DH/Rdtase_CS"/>
</dbReference>
<accession>A0ABP6UY38</accession>
<dbReference type="Pfam" id="PF13561">
    <property type="entry name" value="adh_short_C2"/>
    <property type="match status" value="1"/>
</dbReference>
<name>A0ABP6UY38_9PSEU</name>
<comment type="similarity">
    <text evidence="1">Belongs to the short-chain dehydrogenases/reductases (SDR) family.</text>
</comment>
<sequence>MNPSLFSLENAVALVTGASGGIGARIASGLAGFGASVGCVDLPGSAVDETCEAIGELGGKSAAIFADVRAEEQLTAAVAEVEATLGPLTHAVNCAGINNQVPAESMSRTSWQDLIDANLTGIFLSCKAEGIAMMRNGGGSIVNIGSISASIANRGLSQVHYNSAKAGVVHLTKSLAVEWSGRGVRVNAVSPGYTATPMARHPEVWPHVQAYVKDIPLGRMAEPDELVGPAVFLLSAAGSYCTGVDLLVDGGATVW</sequence>
<dbReference type="SUPFAM" id="SSF51735">
    <property type="entry name" value="NAD(P)-binding Rossmann-fold domains"/>
    <property type="match status" value="1"/>
</dbReference>
<comment type="caution">
    <text evidence="3">The sequence shown here is derived from an EMBL/GenBank/DDBJ whole genome shotgun (WGS) entry which is preliminary data.</text>
</comment>
<dbReference type="PRINTS" id="PR00081">
    <property type="entry name" value="GDHRDH"/>
</dbReference>
<dbReference type="InterPro" id="IPR002347">
    <property type="entry name" value="SDR_fam"/>
</dbReference>
<evidence type="ECO:0000313" key="3">
    <source>
        <dbReference type="EMBL" id="GAA3522879.1"/>
    </source>
</evidence>
<dbReference type="Proteomes" id="UP001500689">
    <property type="component" value="Unassembled WGS sequence"/>
</dbReference>